<dbReference type="EMBL" id="CP053452">
    <property type="protein sequence ID" value="QJW99985.1"/>
    <property type="molecule type" value="Genomic_DNA"/>
</dbReference>
<keyword evidence="8" id="KW-0812">Transmembrane</keyword>
<feature type="region of interest" description="Disordered" evidence="7">
    <location>
        <begin position="176"/>
        <end position="211"/>
    </location>
</feature>
<dbReference type="SUPFAM" id="SSF56024">
    <property type="entry name" value="Phospholipase D/nuclease"/>
    <property type="match status" value="1"/>
</dbReference>
<evidence type="ECO:0000313" key="10">
    <source>
        <dbReference type="EMBL" id="QJW99985.1"/>
    </source>
</evidence>
<evidence type="ECO:0000256" key="2">
    <source>
        <dbReference type="ARBA" id="ARBA00008664"/>
    </source>
</evidence>
<organism evidence="10 11">
    <name type="scientific">Frigoriglobus tundricola</name>
    <dbReference type="NCBI Taxonomy" id="2774151"/>
    <lineage>
        <taxon>Bacteria</taxon>
        <taxon>Pseudomonadati</taxon>
        <taxon>Planctomycetota</taxon>
        <taxon>Planctomycetia</taxon>
        <taxon>Gemmatales</taxon>
        <taxon>Gemmataceae</taxon>
        <taxon>Frigoriglobus</taxon>
    </lineage>
</organism>
<dbReference type="InterPro" id="IPR025202">
    <property type="entry name" value="PLD-like_dom"/>
</dbReference>
<dbReference type="Pfam" id="PF13091">
    <property type="entry name" value="PLDc_2"/>
    <property type="match status" value="1"/>
</dbReference>
<accession>A0A6M5Z1N7</accession>
<reference evidence="11" key="1">
    <citation type="submission" date="2020-05" db="EMBL/GenBank/DDBJ databases">
        <title>Frigoriglobus tundricola gen. nov., sp. nov., a psychrotolerant cellulolytic planctomycete of the family Gemmataceae with two divergent copies of 16S rRNA gene.</title>
        <authorList>
            <person name="Kulichevskaya I.S."/>
            <person name="Ivanova A.A."/>
            <person name="Naumoff D.G."/>
            <person name="Beletsky A.V."/>
            <person name="Rijpstra W.I.C."/>
            <person name="Sinninghe Damste J.S."/>
            <person name="Mardanov A.V."/>
            <person name="Ravin N.V."/>
            <person name="Dedysh S.N."/>
        </authorList>
    </citation>
    <scope>NUCLEOTIDE SEQUENCE [LARGE SCALE GENOMIC DNA]</scope>
    <source>
        <strain evidence="11">PL17</strain>
    </source>
</reference>
<dbReference type="PANTHER" id="PTHR43856">
    <property type="entry name" value="CARDIOLIPIN HYDROLASE"/>
    <property type="match status" value="1"/>
</dbReference>
<keyword evidence="8" id="KW-1133">Transmembrane helix</keyword>
<name>A0A6M5Z1N7_9BACT</name>
<evidence type="ECO:0000313" key="11">
    <source>
        <dbReference type="Proteomes" id="UP000503447"/>
    </source>
</evidence>
<dbReference type="AlphaFoldDB" id="A0A6M5Z1N7"/>
<evidence type="ECO:0000256" key="6">
    <source>
        <dbReference type="ARBA" id="ARBA00023098"/>
    </source>
</evidence>
<feature type="transmembrane region" description="Helical" evidence="8">
    <location>
        <begin position="12"/>
        <end position="32"/>
    </location>
</feature>
<sequence>MTGVDLFEARTMGVILLGVAVVHAYLALRGYLRHEPAIAAHFSPKGGCTEAVVTEVRAARSEVLVMAYSFSCPDIANALAAAAARGVRVTVLLDRSNEAETYSELGDLKRHRVEVWIDSCHAIAHNKVIVIDRRTVITGSFNFTRQAEHSNAENLLILREHRALAARYRNNFHAHKSHCHAPGTQPPHQHDHDRNHAHDHDHAHAHAHGGR</sequence>
<dbReference type="PROSITE" id="PS50035">
    <property type="entry name" value="PLD"/>
    <property type="match status" value="1"/>
</dbReference>
<dbReference type="Proteomes" id="UP000503447">
    <property type="component" value="Chromosome"/>
</dbReference>
<evidence type="ECO:0000256" key="8">
    <source>
        <dbReference type="SAM" id="Phobius"/>
    </source>
</evidence>
<dbReference type="InterPro" id="IPR001736">
    <property type="entry name" value="PLipase_D/transphosphatidylase"/>
</dbReference>
<dbReference type="GO" id="GO:0016042">
    <property type="term" value="P:lipid catabolic process"/>
    <property type="evidence" value="ECO:0007669"/>
    <property type="project" value="UniProtKB-KW"/>
</dbReference>
<dbReference type="GO" id="GO:0004630">
    <property type="term" value="F:phospholipase D activity"/>
    <property type="evidence" value="ECO:0007669"/>
    <property type="project" value="UniProtKB-EC"/>
</dbReference>
<keyword evidence="6" id="KW-0443">Lipid metabolism</keyword>
<evidence type="ECO:0000256" key="1">
    <source>
        <dbReference type="ARBA" id="ARBA00000798"/>
    </source>
</evidence>
<comment type="similarity">
    <text evidence="2">Belongs to the phospholipase D family.</text>
</comment>
<evidence type="ECO:0000256" key="7">
    <source>
        <dbReference type="SAM" id="MobiDB-lite"/>
    </source>
</evidence>
<gene>
    <name evidence="10" type="ORF">FTUN_7608</name>
</gene>
<protein>
    <recommendedName>
        <fullName evidence="3">phospholipase D</fullName>
        <ecNumber evidence="3">3.1.4.4</ecNumber>
    </recommendedName>
</protein>
<feature type="compositionally biased region" description="Basic and acidic residues" evidence="7">
    <location>
        <begin position="188"/>
        <end position="204"/>
    </location>
</feature>
<keyword evidence="8" id="KW-0472">Membrane</keyword>
<comment type="catalytic activity">
    <reaction evidence="1">
        <text>a 1,2-diacyl-sn-glycero-3-phosphocholine + H2O = a 1,2-diacyl-sn-glycero-3-phosphate + choline + H(+)</text>
        <dbReference type="Rhea" id="RHEA:14445"/>
        <dbReference type="ChEBI" id="CHEBI:15354"/>
        <dbReference type="ChEBI" id="CHEBI:15377"/>
        <dbReference type="ChEBI" id="CHEBI:15378"/>
        <dbReference type="ChEBI" id="CHEBI:57643"/>
        <dbReference type="ChEBI" id="CHEBI:58608"/>
        <dbReference type="EC" id="3.1.4.4"/>
    </reaction>
</comment>
<dbReference type="GO" id="GO:0006793">
    <property type="term" value="P:phosphorus metabolic process"/>
    <property type="evidence" value="ECO:0007669"/>
    <property type="project" value="UniProtKB-ARBA"/>
</dbReference>
<dbReference type="Gene3D" id="3.30.870.10">
    <property type="entry name" value="Endonuclease Chain A"/>
    <property type="match status" value="1"/>
</dbReference>
<proteinExistence type="inferred from homology"/>
<keyword evidence="5" id="KW-0442">Lipid degradation</keyword>
<dbReference type="RefSeq" id="WP_171474843.1">
    <property type="nucleotide sequence ID" value="NZ_CP053452.2"/>
</dbReference>
<dbReference type="KEGG" id="ftj:FTUN_7608"/>
<evidence type="ECO:0000256" key="5">
    <source>
        <dbReference type="ARBA" id="ARBA00022963"/>
    </source>
</evidence>
<feature type="domain" description="PLD phosphodiesterase" evidence="9">
    <location>
        <begin position="120"/>
        <end position="147"/>
    </location>
</feature>
<evidence type="ECO:0000256" key="3">
    <source>
        <dbReference type="ARBA" id="ARBA00012027"/>
    </source>
</evidence>
<dbReference type="EC" id="3.1.4.4" evidence="3"/>
<evidence type="ECO:0000259" key="9">
    <source>
        <dbReference type="PROSITE" id="PS50035"/>
    </source>
</evidence>
<keyword evidence="11" id="KW-1185">Reference proteome</keyword>
<dbReference type="GO" id="GO:0016891">
    <property type="term" value="F:RNA endonuclease activity producing 5'-phosphomonoesters, hydrolytic mechanism"/>
    <property type="evidence" value="ECO:0007669"/>
    <property type="project" value="TreeGrafter"/>
</dbReference>
<dbReference type="InterPro" id="IPR051406">
    <property type="entry name" value="PLD_domain"/>
</dbReference>
<evidence type="ECO:0000256" key="4">
    <source>
        <dbReference type="ARBA" id="ARBA00022801"/>
    </source>
</evidence>
<dbReference type="PANTHER" id="PTHR43856:SF1">
    <property type="entry name" value="MITOCHONDRIAL CARDIOLIPIN HYDROLASE"/>
    <property type="match status" value="1"/>
</dbReference>
<dbReference type="CDD" id="cd09170">
    <property type="entry name" value="PLDc_Nuc"/>
    <property type="match status" value="1"/>
</dbReference>
<keyword evidence="4" id="KW-0378">Hydrolase</keyword>